<name>A0A840TUI9_9BACT</name>
<gene>
    <name evidence="2" type="ORF">HNQ92_004736</name>
</gene>
<feature type="signal peptide" evidence="1">
    <location>
        <begin position="1"/>
        <end position="19"/>
    </location>
</feature>
<proteinExistence type="predicted"/>
<reference evidence="2 3" key="1">
    <citation type="submission" date="2020-08" db="EMBL/GenBank/DDBJ databases">
        <title>Genomic Encyclopedia of Type Strains, Phase IV (KMG-IV): sequencing the most valuable type-strain genomes for metagenomic binning, comparative biology and taxonomic classification.</title>
        <authorList>
            <person name="Goeker M."/>
        </authorList>
    </citation>
    <scope>NUCLEOTIDE SEQUENCE [LARGE SCALE GENOMIC DNA]</scope>
    <source>
        <strain evidence="2 3">DSM 105074</strain>
    </source>
</reference>
<keyword evidence="1" id="KW-0732">Signal</keyword>
<feature type="chain" id="PRO_5032397328" evidence="1">
    <location>
        <begin position="20"/>
        <end position="118"/>
    </location>
</feature>
<evidence type="ECO:0000313" key="2">
    <source>
        <dbReference type="EMBL" id="MBB5286575.1"/>
    </source>
</evidence>
<comment type="caution">
    <text evidence="2">The sequence shown here is derived from an EMBL/GenBank/DDBJ whole genome shotgun (WGS) entry which is preliminary data.</text>
</comment>
<dbReference type="RefSeq" id="WP_184177851.1">
    <property type="nucleotide sequence ID" value="NZ_JACHGF010000010.1"/>
</dbReference>
<dbReference type="EMBL" id="JACHGF010000010">
    <property type="protein sequence ID" value="MBB5286575.1"/>
    <property type="molecule type" value="Genomic_DNA"/>
</dbReference>
<dbReference type="Proteomes" id="UP000557307">
    <property type="component" value="Unassembled WGS sequence"/>
</dbReference>
<sequence>MKKATLALLLLLGSMTAFAQRGGGGNNATPEARAESQTKTMVERLGLNEEQQKQVYTLNLTRFQKMQELREAQNREGMRDVQEKFQQDMNALLTPEQQEKYKALAEEMRQGGGRGPRN</sequence>
<evidence type="ECO:0000256" key="1">
    <source>
        <dbReference type="SAM" id="SignalP"/>
    </source>
</evidence>
<keyword evidence="3" id="KW-1185">Reference proteome</keyword>
<organism evidence="2 3">
    <name type="scientific">Rhabdobacter roseus</name>
    <dbReference type="NCBI Taxonomy" id="1655419"/>
    <lineage>
        <taxon>Bacteria</taxon>
        <taxon>Pseudomonadati</taxon>
        <taxon>Bacteroidota</taxon>
        <taxon>Cytophagia</taxon>
        <taxon>Cytophagales</taxon>
        <taxon>Cytophagaceae</taxon>
        <taxon>Rhabdobacter</taxon>
    </lineage>
</organism>
<protein>
    <submittedName>
        <fullName evidence="2">Spy/CpxP family protein refolding chaperone</fullName>
    </submittedName>
</protein>
<accession>A0A840TUI9</accession>
<evidence type="ECO:0000313" key="3">
    <source>
        <dbReference type="Proteomes" id="UP000557307"/>
    </source>
</evidence>
<dbReference type="AlphaFoldDB" id="A0A840TUI9"/>